<sequence length="215" mass="24714">MVLHGLDKVVMTKDHGIMTNGAPEVCQTGMLENIEISEQNQRCEPYKSTKKEGMHDVNGSVMIHCLGNLYFHHVYDDLGLALDEAGNFNVDTEKKLGEGKRNPFGRRNSLIQMRLNQNLLLLDWEQRHASEKQEIWRHLSPSKMKHARCLNVNQGNDMFSPAFSFAEKTRAQALSKTPYLVKWQCKLKVCSEHTSNIQFMCFDLLLILVCRYEVS</sequence>
<evidence type="ECO:0000313" key="2">
    <source>
        <dbReference type="Proteomes" id="UP000479710"/>
    </source>
</evidence>
<keyword evidence="2" id="KW-1185">Reference proteome</keyword>
<proteinExistence type="predicted"/>
<dbReference type="EMBL" id="SPHZ02000011">
    <property type="protein sequence ID" value="KAF0892553.1"/>
    <property type="molecule type" value="Genomic_DNA"/>
</dbReference>
<dbReference type="AlphaFoldDB" id="A0A6G1BYU7"/>
<comment type="caution">
    <text evidence="1">The sequence shown here is derived from an EMBL/GenBank/DDBJ whole genome shotgun (WGS) entry which is preliminary data.</text>
</comment>
<protein>
    <submittedName>
        <fullName evidence="1">Uncharacterized protein</fullName>
    </submittedName>
</protein>
<gene>
    <name evidence="1" type="ORF">E2562_016850</name>
</gene>
<dbReference type="Proteomes" id="UP000479710">
    <property type="component" value="Unassembled WGS sequence"/>
</dbReference>
<reference evidence="1 2" key="1">
    <citation type="submission" date="2019-11" db="EMBL/GenBank/DDBJ databases">
        <title>Whole genome sequence of Oryza granulata.</title>
        <authorList>
            <person name="Li W."/>
        </authorList>
    </citation>
    <scope>NUCLEOTIDE SEQUENCE [LARGE SCALE GENOMIC DNA]</scope>
    <source>
        <strain evidence="2">cv. Menghai</strain>
        <tissue evidence="1">Leaf</tissue>
    </source>
</reference>
<evidence type="ECO:0000313" key="1">
    <source>
        <dbReference type="EMBL" id="KAF0892553.1"/>
    </source>
</evidence>
<organism evidence="1 2">
    <name type="scientific">Oryza meyeriana var. granulata</name>
    <dbReference type="NCBI Taxonomy" id="110450"/>
    <lineage>
        <taxon>Eukaryota</taxon>
        <taxon>Viridiplantae</taxon>
        <taxon>Streptophyta</taxon>
        <taxon>Embryophyta</taxon>
        <taxon>Tracheophyta</taxon>
        <taxon>Spermatophyta</taxon>
        <taxon>Magnoliopsida</taxon>
        <taxon>Liliopsida</taxon>
        <taxon>Poales</taxon>
        <taxon>Poaceae</taxon>
        <taxon>BOP clade</taxon>
        <taxon>Oryzoideae</taxon>
        <taxon>Oryzeae</taxon>
        <taxon>Oryzinae</taxon>
        <taxon>Oryza</taxon>
        <taxon>Oryza meyeriana</taxon>
    </lineage>
</organism>
<name>A0A6G1BYU7_9ORYZ</name>
<accession>A0A6G1BYU7</accession>